<dbReference type="PROSITE" id="PS51233">
    <property type="entry name" value="VWFD"/>
    <property type="match status" value="1"/>
</dbReference>
<name>A0A9N8HQT8_9STRA</name>
<dbReference type="Proteomes" id="UP001153069">
    <property type="component" value="Unassembled WGS sequence"/>
</dbReference>
<evidence type="ECO:0000313" key="4">
    <source>
        <dbReference type="Proteomes" id="UP001153069"/>
    </source>
</evidence>
<feature type="domain" description="VWFD" evidence="2">
    <location>
        <begin position="161"/>
        <end position="237"/>
    </location>
</feature>
<evidence type="ECO:0000313" key="3">
    <source>
        <dbReference type="EMBL" id="CAB9519418.1"/>
    </source>
</evidence>
<gene>
    <name evidence="3" type="ORF">SEMRO_1015_G231521.1</name>
</gene>
<protein>
    <recommendedName>
        <fullName evidence="2">VWFD domain-containing protein</fullName>
    </recommendedName>
</protein>
<proteinExistence type="predicted"/>
<evidence type="ECO:0000259" key="2">
    <source>
        <dbReference type="PROSITE" id="PS51233"/>
    </source>
</evidence>
<feature type="signal peptide" evidence="1">
    <location>
        <begin position="1"/>
        <end position="22"/>
    </location>
</feature>
<comment type="caution">
    <text evidence="3">The sequence shown here is derived from an EMBL/GenBank/DDBJ whole genome shotgun (WGS) entry which is preliminary data.</text>
</comment>
<feature type="chain" id="PRO_5040264919" description="VWFD domain-containing protein" evidence="1">
    <location>
        <begin position="23"/>
        <end position="237"/>
    </location>
</feature>
<dbReference type="AlphaFoldDB" id="A0A9N8HQT8"/>
<sequence length="237" mass="25997">MKFSSSILFAASFLGFLGTTIGHGVQIYTCISPAGDLRVLIEHWHQTTAPAVSPSHTIQVQKNNDPSVAIQYVGDNVNVDESALGYLCKDNTLPMHVVSCGSADQYNDWAWFDFPSPDCNAPSDAYTILQGNSVVFREQCSALYPQTFSISGVCAAAGIPTTGQIAGDPHIQTWDKKWYDFHGQCDLVFLENKDFNNGQGMDIHVRTTARYQYSYIEAAALRIGDDVLQVSSHGNTF</sequence>
<dbReference type="EMBL" id="CAICTM010001013">
    <property type="protein sequence ID" value="CAB9519418.1"/>
    <property type="molecule type" value="Genomic_DNA"/>
</dbReference>
<dbReference type="InterPro" id="IPR001846">
    <property type="entry name" value="VWF_type-D"/>
</dbReference>
<dbReference type="OrthoDB" id="160294at2759"/>
<keyword evidence="4" id="KW-1185">Reference proteome</keyword>
<reference evidence="3" key="1">
    <citation type="submission" date="2020-06" db="EMBL/GenBank/DDBJ databases">
        <authorList>
            <consortium name="Plant Systems Biology data submission"/>
        </authorList>
    </citation>
    <scope>NUCLEOTIDE SEQUENCE</scope>
    <source>
        <strain evidence="3">D6</strain>
    </source>
</reference>
<keyword evidence="1" id="KW-0732">Signal</keyword>
<accession>A0A9N8HQT8</accession>
<organism evidence="3 4">
    <name type="scientific">Seminavis robusta</name>
    <dbReference type="NCBI Taxonomy" id="568900"/>
    <lineage>
        <taxon>Eukaryota</taxon>
        <taxon>Sar</taxon>
        <taxon>Stramenopiles</taxon>
        <taxon>Ochrophyta</taxon>
        <taxon>Bacillariophyta</taxon>
        <taxon>Bacillariophyceae</taxon>
        <taxon>Bacillariophycidae</taxon>
        <taxon>Naviculales</taxon>
        <taxon>Naviculaceae</taxon>
        <taxon>Seminavis</taxon>
    </lineage>
</organism>
<evidence type="ECO:0000256" key="1">
    <source>
        <dbReference type="SAM" id="SignalP"/>
    </source>
</evidence>